<dbReference type="EMBL" id="JAPJZH010000020">
    <property type="protein sequence ID" value="MDA4848191.1"/>
    <property type="molecule type" value="Genomic_DNA"/>
</dbReference>
<dbReference type="Pfam" id="PF06035">
    <property type="entry name" value="Peptidase_C93"/>
    <property type="match status" value="1"/>
</dbReference>
<reference evidence="2" key="1">
    <citation type="submission" date="2022-11" db="EMBL/GenBank/DDBJ databases">
        <title>Hoeflea poritis sp. nov., isolated from scleractinian coral Porites lutea.</title>
        <authorList>
            <person name="Zhang G."/>
            <person name="Wei Q."/>
            <person name="Cai L."/>
        </authorList>
    </citation>
    <scope>NUCLEOTIDE SEQUENCE</scope>
    <source>
        <strain evidence="2">E7-10</strain>
    </source>
</reference>
<dbReference type="Proteomes" id="UP001148313">
    <property type="component" value="Unassembled WGS sequence"/>
</dbReference>
<protein>
    <submittedName>
        <fullName evidence="2">Transglutaminase-like cysteine peptidase</fullName>
    </submittedName>
</protein>
<keyword evidence="3" id="KW-1185">Reference proteome</keyword>
<feature type="chain" id="PRO_5047176616" evidence="1">
    <location>
        <begin position="25"/>
        <end position="201"/>
    </location>
</feature>
<dbReference type="RefSeq" id="WP_271092048.1">
    <property type="nucleotide sequence ID" value="NZ_JAPJZH010000020.1"/>
</dbReference>
<sequence>MKTATLVKAALVGALYMLPAAAQANPQSMKTAGLTSQPIGHYNFCQSNPAECSQRSGRTRPMELTRKAWRQILEINHAVNSQIEPRTDMEIFGVEEHWTYPQSVGDCEDYVLLKRSMLMRAGFKPADLLITVVRQPDGSGHAVLTVRTNLGDYILDNMRDKVLLWSDTEYTFLKRQSSRHSGRWTKLKHSRPTTVGSIQRN</sequence>
<evidence type="ECO:0000256" key="1">
    <source>
        <dbReference type="SAM" id="SignalP"/>
    </source>
</evidence>
<dbReference type="Gene3D" id="3.10.620.30">
    <property type="match status" value="1"/>
</dbReference>
<name>A0ABT4VTZ7_9HYPH</name>
<dbReference type="PANTHER" id="PTHR39327:SF1">
    <property type="entry name" value="BLR5470 PROTEIN"/>
    <property type="match status" value="1"/>
</dbReference>
<evidence type="ECO:0000313" key="3">
    <source>
        <dbReference type="Proteomes" id="UP001148313"/>
    </source>
</evidence>
<evidence type="ECO:0000313" key="2">
    <source>
        <dbReference type="EMBL" id="MDA4848191.1"/>
    </source>
</evidence>
<organism evidence="2 3">
    <name type="scientific">Hoeflea poritis</name>
    <dbReference type="NCBI Taxonomy" id="2993659"/>
    <lineage>
        <taxon>Bacteria</taxon>
        <taxon>Pseudomonadati</taxon>
        <taxon>Pseudomonadota</taxon>
        <taxon>Alphaproteobacteria</taxon>
        <taxon>Hyphomicrobiales</taxon>
        <taxon>Rhizobiaceae</taxon>
        <taxon>Hoeflea</taxon>
    </lineage>
</organism>
<keyword evidence="1" id="KW-0732">Signal</keyword>
<dbReference type="InterPro" id="IPR010319">
    <property type="entry name" value="Transglutaminase-like_Cys_pept"/>
</dbReference>
<proteinExistence type="predicted"/>
<feature type="signal peptide" evidence="1">
    <location>
        <begin position="1"/>
        <end position="24"/>
    </location>
</feature>
<dbReference type="PANTHER" id="PTHR39327">
    <property type="match status" value="1"/>
</dbReference>
<gene>
    <name evidence="2" type="ORF">OOZ53_22735</name>
</gene>
<accession>A0ABT4VTZ7</accession>
<comment type="caution">
    <text evidence="2">The sequence shown here is derived from an EMBL/GenBank/DDBJ whole genome shotgun (WGS) entry which is preliminary data.</text>
</comment>